<proteinExistence type="inferred from homology"/>
<dbReference type="Pfam" id="PF13380">
    <property type="entry name" value="CoA_binding_2"/>
    <property type="match status" value="1"/>
</dbReference>
<dbReference type="InterPro" id="IPR016181">
    <property type="entry name" value="Acyl_CoA_acyltransferase"/>
</dbReference>
<dbReference type="Proteomes" id="UP000198284">
    <property type="component" value="Unassembled WGS sequence"/>
</dbReference>
<dbReference type="Gene3D" id="3.30.1490.20">
    <property type="entry name" value="ATP-grasp fold, A domain"/>
    <property type="match status" value="1"/>
</dbReference>
<evidence type="ECO:0000313" key="8">
    <source>
        <dbReference type="EMBL" id="SNS78829.1"/>
    </source>
</evidence>
<organism evidence="8 9">
    <name type="scientific">Noviherbaspirillum humi</name>
    <dbReference type="NCBI Taxonomy" id="1688639"/>
    <lineage>
        <taxon>Bacteria</taxon>
        <taxon>Pseudomonadati</taxon>
        <taxon>Pseudomonadota</taxon>
        <taxon>Betaproteobacteria</taxon>
        <taxon>Burkholderiales</taxon>
        <taxon>Oxalobacteraceae</taxon>
        <taxon>Noviherbaspirillum</taxon>
    </lineage>
</organism>
<dbReference type="Pfam" id="PF00583">
    <property type="entry name" value="Acetyltransf_1"/>
    <property type="match status" value="1"/>
</dbReference>
<reference evidence="8 9" key="1">
    <citation type="submission" date="2017-06" db="EMBL/GenBank/DDBJ databases">
        <authorList>
            <person name="Kim H.J."/>
            <person name="Triplett B.A."/>
        </authorList>
    </citation>
    <scope>NUCLEOTIDE SEQUENCE [LARGE SCALE GENOMIC DNA]</scope>
    <source>
        <strain evidence="8 9">U15</strain>
    </source>
</reference>
<dbReference type="PROSITE" id="PS50975">
    <property type="entry name" value="ATP_GRASP"/>
    <property type="match status" value="1"/>
</dbReference>
<protein>
    <submittedName>
        <fullName evidence="8">Acetyltransferase</fullName>
    </submittedName>
</protein>
<dbReference type="GO" id="GO:0046872">
    <property type="term" value="F:metal ion binding"/>
    <property type="evidence" value="ECO:0007669"/>
    <property type="project" value="InterPro"/>
</dbReference>
<dbReference type="Gene3D" id="3.40.50.720">
    <property type="entry name" value="NAD(P)-binding Rossmann-like Domain"/>
    <property type="match status" value="1"/>
</dbReference>
<dbReference type="AlphaFoldDB" id="A0A239HBQ3"/>
<dbReference type="RefSeq" id="WP_089399549.1">
    <property type="nucleotide sequence ID" value="NZ_FZOT01000006.1"/>
</dbReference>
<dbReference type="InterPro" id="IPR016102">
    <property type="entry name" value="Succinyl-CoA_synth-like"/>
</dbReference>
<dbReference type="Gene3D" id="3.30.470.20">
    <property type="entry name" value="ATP-grasp fold, B domain"/>
    <property type="match status" value="1"/>
</dbReference>
<evidence type="ECO:0000256" key="4">
    <source>
        <dbReference type="ARBA" id="ARBA00060888"/>
    </source>
</evidence>
<dbReference type="Pfam" id="PF13607">
    <property type="entry name" value="Succ_CoA_lig"/>
    <property type="match status" value="1"/>
</dbReference>
<keyword evidence="3 5" id="KW-0067">ATP-binding</keyword>
<dbReference type="InterPro" id="IPR036291">
    <property type="entry name" value="NAD(P)-bd_dom_sf"/>
</dbReference>
<dbReference type="InterPro" id="IPR003781">
    <property type="entry name" value="CoA-bd"/>
</dbReference>
<keyword evidence="8" id="KW-0808">Transferase</keyword>
<accession>A0A239HBQ3</accession>
<feature type="domain" description="ATP-grasp" evidence="6">
    <location>
        <begin position="497"/>
        <end position="533"/>
    </location>
</feature>
<dbReference type="InterPro" id="IPR011761">
    <property type="entry name" value="ATP-grasp"/>
</dbReference>
<feature type="domain" description="N-acetyltransferase" evidence="7">
    <location>
        <begin position="735"/>
        <end position="892"/>
    </location>
</feature>
<dbReference type="InterPro" id="IPR013815">
    <property type="entry name" value="ATP_grasp_subdomain_1"/>
</dbReference>
<dbReference type="GO" id="GO:0016747">
    <property type="term" value="F:acyltransferase activity, transferring groups other than amino-acyl groups"/>
    <property type="evidence" value="ECO:0007669"/>
    <property type="project" value="InterPro"/>
</dbReference>
<dbReference type="PROSITE" id="PS51186">
    <property type="entry name" value="GNAT"/>
    <property type="match status" value="1"/>
</dbReference>
<dbReference type="SMART" id="SM00881">
    <property type="entry name" value="CoA_binding"/>
    <property type="match status" value="1"/>
</dbReference>
<evidence type="ECO:0000256" key="5">
    <source>
        <dbReference type="PROSITE-ProRule" id="PRU00409"/>
    </source>
</evidence>
<keyword evidence="1" id="KW-0436">Ligase</keyword>
<dbReference type="SUPFAM" id="SSF55729">
    <property type="entry name" value="Acyl-CoA N-acyltransferases (Nat)"/>
    <property type="match status" value="1"/>
</dbReference>
<dbReference type="GO" id="GO:0016874">
    <property type="term" value="F:ligase activity"/>
    <property type="evidence" value="ECO:0007669"/>
    <property type="project" value="UniProtKB-KW"/>
</dbReference>
<comment type="similarity">
    <text evidence="4">In the N-terminal section; belongs to the acetate CoA ligase alpha subunit family.</text>
</comment>
<dbReference type="EMBL" id="FZOT01000006">
    <property type="protein sequence ID" value="SNS78829.1"/>
    <property type="molecule type" value="Genomic_DNA"/>
</dbReference>
<dbReference type="InterPro" id="IPR000182">
    <property type="entry name" value="GNAT_dom"/>
</dbReference>
<name>A0A239HBQ3_9BURK</name>
<dbReference type="FunFam" id="3.30.1490.20:FF:000020">
    <property type="entry name" value="Protein lysine acetyltransferase"/>
    <property type="match status" value="1"/>
</dbReference>
<dbReference type="OrthoDB" id="9807426at2"/>
<dbReference type="Gene3D" id="3.40.50.261">
    <property type="entry name" value="Succinyl-CoA synthetase domains"/>
    <property type="match status" value="2"/>
</dbReference>
<evidence type="ECO:0000259" key="7">
    <source>
        <dbReference type="PROSITE" id="PS51186"/>
    </source>
</evidence>
<dbReference type="InterPro" id="IPR051538">
    <property type="entry name" value="Acyl-CoA_Synth/Transferase"/>
</dbReference>
<dbReference type="Gene3D" id="3.40.630.30">
    <property type="match status" value="1"/>
</dbReference>
<keyword evidence="2 5" id="KW-0547">Nucleotide-binding</keyword>
<evidence type="ECO:0000256" key="2">
    <source>
        <dbReference type="ARBA" id="ARBA00022741"/>
    </source>
</evidence>
<dbReference type="SUPFAM" id="SSF51735">
    <property type="entry name" value="NAD(P)-binding Rossmann-fold domains"/>
    <property type="match status" value="1"/>
</dbReference>
<dbReference type="SUPFAM" id="SSF52210">
    <property type="entry name" value="Succinyl-CoA synthetase domains"/>
    <property type="match status" value="2"/>
</dbReference>
<evidence type="ECO:0000256" key="3">
    <source>
        <dbReference type="ARBA" id="ARBA00022840"/>
    </source>
</evidence>
<evidence type="ECO:0000313" key="9">
    <source>
        <dbReference type="Proteomes" id="UP000198284"/>
    </source>
</evidence>
<dbReference type="GO" id="GO:0005524">
    <property type="term" value="F:ATP binding"/>
    <property type="evidence" value="ECO:0007669"/>
    <property type="project" value="UniProtKB-UniRule"/>
</dbReference>
<sequence length="893" mass="95938">MSIRNLKFLFQPRSVAIIGATVQGQRIGEVLQHNLSQSEFTGSIWLVNPNHQQLGGQPMYPDVPALPQAPELALICTPAHAIPAIVSDLGRLGTRAAIVLTPDVASARMPDGRPVRQAMLEAAKPWLLRLLGPDSVGLLIPRLHLNASYAHADALPGTIAFVSQSGAMVTAVLDWAKSRGIGFSKFVSLGECADIDIGDVLDYLATDGETRAILLYAESIADARKFMSAARAAARSKPTLIIKAGREAQSAQAAASHTGALAGADYVFDAAIRRAGMLRVASTEDLFDAVETLARGKPVRGGRLAIITNGGGPGVMALDSLLAEKGQLAQLSKETVAGLKAMLPANWKPGHSIDLQRDADAERYLKAIEIVLADGGVDAVLVIHAPNAIVSNAEIARAVAPAAQRAARQVLACWMGRDSVSEARTCFAAAGIPSFDTPEKAVRGFMQMVQYQRNQRLLMEVPTMPEKAGREDRRRARAMVQQALADGRSILSEPEAKRVLAAYGIPVVQTRTAASAEEAARLAQEIGFPVALKIVSPDVPHKSDVGGVALDLASPAALLEAAGQMQRRLHAIRPEARLNGWSVQAMARKPEGVEIIIGISTDPVFGPVVLFGQGGIAVEVTHDHAIGLPPLNTILAREMISRTRVAALLAGYRHRRPADIDAICATLIQVSDMVIGIPEIAEMDINPLLVDADGLVALDARIQLRRVSADGVSRLAIRPYPVELEEHHQWQGGDLLLRPIRPEDGAEHVRFFNQLHPDDVRYRIFSRMRELQPHHVARLTQIDYDREMAFIASWQGAGGRPETVGVVRAISDPEKVSAEFAIIVRSDMKGRGLGSLLMAKLVAYCRAIGLKEIIGETLSDNKGLIHLARRFGFSTRPGEEGVTALRLVLASPA</sequence>
<dbReference type="InterPro" id="IPR032875">
    <property type="entry name" value="Succ_CoA_lig_flav_dom"/>
</dbReference>
<dbReference type="PANTHER" id="PTHR43334">
    <property type="entry name" value="ACETATE--COA LIGASE [ADP-FORMING]"/>
    <property type="match status" value="1"/>
</dbReference>
<dbReference type="SUPFAM" id="SSF56059">
    <property type="entry name" value="Glutathione synthetase ATP-binding domain-like"/>
    <property type="match status" value="1"/>
</dbReference>
<evidence type="ECO:0000256" key="1">
    <source>
        <dbReference type="ARBA" id="ARBA00022598"/>
    </source>
</evidence>
<keyword evidence="9" id="KW-1185">Reference proteome</keyword>
<dbReference type="Pfam" id="PF13549">
    <property type="entry name" value="ATP-grasp_5"/>
    <property type="match status" value="1"/>
</dbReference>
<gene>
    <name evidence="8" type="ORF">SAMN06265795_106182</name>
</gene>
<dbReference type="PANTHER" id="PTHR43334:SF1">
    <property type="entry name" value="3-HYDROXYPROPIONATE--COA LIGASE [ADP-FORMING]"/>
    <property type="match status" value="1"/>
</dbReference>
<evidence type="ECO:0000259" key="6">
    <source>
        <dbReference type="PROSITE" id="PS50975"/>
    </source>
</evidence>